<dbReference type="SUPFAM" id="SSF46689">
    <property type="entry name" value="Homeodomain-like"/>
    <property type="match status" value="1"/>
</dbReference>
<keyword evidence="1" id="KW-0805">Transcription regulation</keyword>
<dbReference type="GO" id="GO:0003700">
    <property type="term" value="F:DNA-binding transcription factor activity"/>
    <property type="evidence" value="ECO:0007669"/>
    <property type="project" value="InterPro"/>
</dbReference>
<sequence length="259" mass="28314">MRRILSRMRQAEPDVRSYAVTHRNGQLILPQAEQWDQLIYSAHGAVTVHTGLGSWVVPPHRAVWVPGGVGHRIDVAGRTSLRTLYFAARLQALPARCQVIAVSRLLRELILHAVATAPLYLSDLRHSHLVAVLVDLLDSVAPDPALQLPAPAEPRARALADLLRSHHSEPITALASLAGASRRTLERLFLAETGMTIGEWRRRLRMLEALRLLADGRAVSWVAGAVGYSTPSAFSTAFRAELGSSPAQYLRSTTSARQG</sequence>
<organism evidence="4 5">
    <name type="scientific">Lentzea tibetensis</name>
    <dbReference type="NCBI Taxonomy" id="2591470"/>
    <lineage>
        <taxon>Bacteria</taxon>
        <taxon>Bacillati</taxon>
        <taxon>Actinomycetota</taxon>
        <taxon>Actinomycetes</taxon>
        <taxon>Pseudonocardiales</taxon>
        <taxon>Pseudonocardiaceae</taxon>
        <taxon>Lentzea</taxon>
    </lineage>
</organism>
<dbReference type="PANTHER" id="PTHR11019">
    <property type="entry name" value="HTH-TYPE TRANSCRIPTIONAL REGULATOR NIMR"/>
    <property type="match status" value="1"/>
</dbReference>
<proteinExistence type="predicted"/>
<evidence type="ECO:0000313" key="4">
    <source>
        <dbReference type="EMBL" id="TWP45737.1"/>
    </source>
</evidence>
<feature type="domain" description="HTH araC/xylS-type" evidence="3">
    <location>
        <begin position="171"/>
        <end position="252"/>
    </location>
</feature>
<reference evidence="4 5" key="1">
    <citation type="submission" date="2019-07" db="EMBL/GenBank/DDBJ databases">
        <title>Lentzea xizangensis sp. nov., isolated from Qinghai-Tibetan Plateau Soils.</title>
        <authorList>
            <person name="Huang J."/>
        </authorList>
    </citation>
    <scope>NUCLEOTIDE SEQUENCE [LARGE SCALE GENOMIC DNA]</scope>
    <source>
        <strain evidence="4 5">FXJ1.1311</strain>
    </source>
</reference>
<dbReference type="Pfam" id="PF12833">
    <property type="entry name" value="HTH_18"/>
    <property type="match status" value="1"/>
</dbReference>
<dbReference type="PANTHER" id="PTHR11019:SF199">
    <property type="entry name" value="HTH-TYPE TRANSCRIPTIONAL REGULATOR NIMR"/>
    <property type="match status" value="1"/>
</dbReference>
<dbReference type="Gene3D" id="1.10.10.60">
    <property type="entry name" value="Homeodomain-like"/>
    <property type="match status" value="2"/>
</dbReference>
<dbReference type="GO" id="GO:0043565">
    <property type="term" value="F:sequence-specific DNA binding"/>
    <property type="evidence" value="ECO:0007669"/>
    <property type="project" value="InterPro"/>
</dbReference>
<evidence type="ECO:0000259" key="3">
    <source>
        <dbReference type="PROSITE" id="PS01124"/>
    </source>
</evidence>
<evidence type="ECO:0000313" key="5">
    <source>
        <dbReference type="Proteomes" id="UP000316639"/>
    </source>
</evidence>
<comment type="caution">
    <text evidence="4">The sequence shown here is derived from an EMBL/GenBank/DDBJ whole genome shotgun (WGS) entry which is preliminary data.</text>
</comment>
<dbReference type="InterPro" id="IPR009057">
    <property type="entry name" value="Homeodomain-like_sf"/>
</dbReference>
<dbReference type="SMART" id="SM00342">
    <property type="entry name" value="HTH_ARAC"/>
    <property type="match status" value="1"/>
</dbReference>
<dbReference type="EMBL" id="VOBR01000039">
    <property type="protein sequence ID" value="TWP45737.1"/>
    <property type="molecule type" value="Genomic_DNA"/>
</dbReference>
<dbReference type="PROSITE" id="PS01124">
    <property type="entry name" value="HTH_ARAC_FAMILY_2"/>
    <property type="match status" value="1"/>
</dbReference>
<dbReference type="InterPro" id="IPR018060">
    <property type="entry name" value="HTH_AraC"/>
</dbReference>
<dbReference type="SUPFAM" id="SSF51182">
    <property type="entry name" value="RmlC-like cupins"/>
    <property type="match status" value="1"/>
</dbReference>
<dbReference type="Proteomes" id="UP000316639">
    <property type="component" value="Unassembled WGS sequence"/>
</dbReference>
<dbReference type="InterPro" id="IPR011051">
    <property type="entry name" value="RmlC_Cupin_sf"/>
</dbReference>
<accession>A0A563EGW3</accession>
<evidence type="ECO:0000256" key="2">
    <source>
        <dbReference type="ARBA" id="ARBA00023163"/>
    </source>
</evidence>
<name>A0A563EGW3_9PSEU</name>
<dbReference type="AlphaFoldDB" id="A0A563EGW3"/>
<gene>
    <name evidence="4" type="ORF">FKR81_38565</name>
</gene>
<keyword evidence="5" id="KW-1185">Reference proteome</keyword>
<dbReference type="CDD" id="cd06124">
    <property type="entry name" value="cupin_NimR-like_N"/>
    <property type="match status" value="1"/>
</dbReference>
<protein>
    <submittedName>
        <fullName evidence="4">Helix-turn-helix transcriptional regulator</fullName>
    </submittedName>
</protein>
<dbReference type="OrthoDB" id="2039152at2"/>
<keyword evidence="2" id="KW-0804">Transcription</keyword>
<evidence type="ECO:0000256" key="1">
    <source>
        <dbReference type="ARBA" id="ARBA00023015"/>
    </source>
</evidence>